<reference evidence="1 2" key="1">
    <citation type="submission" date="2018-06" db="EMBL/GenBank/DDBJ databases">
        <title>Genomic Encyclopedia of Archaeal and Bacterial Type Strains, Phase II (KMG-II): from individual species to whole genera.</title>
        <authorList>
            <person name="Goeker M."/>
        </authorList>
    </citation>
    <scope>NUCLEOTIDE SEQUENCE [LARGE SCALE GENOMIC DNA]</scope>
    <source>
        <strain evidence="1 2">DSM 6779</strain>
    </source>
</reference>
<name>A0A2W7MSM9_9BACT</name>
<proteinExistence type="predicted"/>
<dbReference type="EMBL" id="QKZK01000051">
    <property type="protein sequence ID" value="PZX10553.1"/>
    <property type="molecule type" value="Genomic_DNA"/>
</dbReference>
<accession>A0A2W7MSM9</accession>
<dbReference type="Proteomes" id="UP000249239">
    <property type="component" value="Unassembled WGS sequence"/>
</dbReference>
<comment type="caution">
    <text evidence="1">The sequence shown here is derived from an EMBL/GenBank/DDBJ whole genome shotgun (WGS) entry which is preliminary data.</text>
</comment>
<dbReference type="AlphaFoldDB" id="A0A2W7MSM9"/>
<protein>
    <submittedName>
        <fullName evidence="1">Uncharacterized protein</fullName>
    </submittedName>
</protein>
<keyword evidence="2" id="KW-1185">Reference proteome</keyword>
<evidence type="ECO:0000313" key="1">
    <source>
        <dbReference type="EMBL" id="PZX10553.1"/>
    </source>
</evidence>
<dbReference type="RefSeq" id="WP_111447139.1">
    <property type="nucleotide sequence ID" value="NZ_QKZK01000051.1"/>
</dbReference>
<gene>
    <name evidence="1" type="ORF">LX69_03365</name>
</gene>
<organism evidence="1 2">
    <name type="scientific">Breznakibacter xylanolyticus</name>
    <dbReference type="NCBI Taxonomy" id="990"/>
    <lineage>
        <taxon>Bacteria</taxon>
        <taxon>Pseudomonadati</taxon>
        <taxon>Bacteroidota</taxon>
        <taxon>Bacteroidia</taxon>
        <taxon>Marinilabiliales</taxon>
        <taxon>Marinilabiliaceae</taxon>
        <taxon>Breznakibacter</taxon>
    </lineage>
</organism>
<evidence type="ECO:0000313" key="2">
    <source>
        <dbReference type="Proteomes" id="UP000249239"/>
    </source>
</evidence>
<sequence length="455" mass="54410">MDYPFQYFNEYVDKYNYNKKSETIVIFPEVYDELDLFEVIRNSREILHYIRSLEYKLSDLEDKRVHYLRLVKSLTKILVEIEHIGKEIVIDLVQYNDPKKNYIVYSNISLMYDELCTLLENILYYEELLPGVADSIKLMNSFMGIPYEFIYRDYKLIIEHVQSDFELNKDVVEKYGLNHYSYWQEPHFDNLLSYYDDEVATNMEYLNRRLFENSDHTLRYYFKQYVKLYMRSQDYEKSQSYAYLLREIIKGINPIISYDKLIEYIIAILVSNNVCHALVLEYFDLKFKELKHRCSKQLIADFVNKQIQLVDRLFDARGFIWCKIDLKYSEDNGDSLVRKLLQLLNEKQKEYELLIAFQDNDNKIDNNKVWFNSSAECFGLLIFLMIKVGLISENNSKNKIGEILSNVFKFKGKPGSEDVKSRTIKDAINDSKDIDNIEFLKSKIKSLLDELKYLK</sequence>